<dbReference type="InterPro" id="IPR050352">
    <property type="entry name" value="ABCG_transporters"/>
</dbReference>
<evidence type="ECO:0000256" key="1">
    <source>
        <dbReference type="ARBA" id="ARBA00004141"/>
    </source>
</evidence>
<gene>
    <name evidence="7" type="ORF">X975_24618</name>
</gene>
<keyword evidence="2" id="KW-0813">Transport</keyword>
<keyword evidence="4" id="KW-1133">Transmembrane helix</keyword>
<keyword evidence="5" id="KW-0472">Membrane</keyword>
<evidence type="ECO:0000313" key="8">
    <source>
        <dbReference type="Proteomes" id="UP000054359"/>
    </source>
</evidence>
<name>A0A087TQV7_STEMI</name>
<evidence type="ECO:0000259" key="6">
    <source>
        <dbReference type="Pfam" id="PF01061"/>
    </source>
</evidence>
<sequence length="65" mass="7216">MLFALFEALVSFPPEREVINKERASGAYRLSAYYCAKMAGELPLMITLPTVFHAISYPLLGFTAS</sequence>
<accession>A0A087TQV7</accession>
<dbReference type="PANTHER" id="PTHR48041:SF63">
    <property type="entry name" value="EARLY GENE AT 23, ISOFORM C"/>
    <property type="match status" value="1"/>
</dbReference>
<reference evidence="7 8" key="1">
    <citation type="submission" date="2013-11" db="EMBL/GenBank/DDBJ databases">
        <title>Genome sequencing of Stegodyphus mimosarum.</title>
        <authorList>
            <person name="Bechsgaard J."/>
        </authorList>
    </citation>
    <scope>NUCLEOTIDE SEQUENCE [LARGE SCALE GENOMIC DNA]</scope>
</reference>
<dbReference type="GO" id="GO:0005886">
    <property type="term" value="C:plasma membrane"/>
    <property type="evidence" value="ECO:0007669"/>
    <property type="project" value="TreeGrafter"/>
</dbReference>
<feature type="domain" description="ABC-2 type transporter transmembrane" evidence="6">
    <location>
        <begin position="2"/>
        <end position="64"/>
    </location>
</feature>
<evidence type="ECO:0000256" key="4">
    <source>
        <dbReference type="ARBA" id="ARBA00022989"/>
    </source>
</evidence>
<evidence type="ECO:0000313" key="7">
    <source>
        <dbReference type="EMBL" id="KFM67496.1"/>
    </source>
</evidence>
<evidence type="ECO:0000256" key="5">
    <source>
        <dbReference type="ARBA" id="ARBA00023136"/>
    </source>
</evidence>
<dbReference type="EMBL" id="KK116354">
    <property type="protein sequence ID" value="KFM67496.1"/>
    <property type="molecule type" value="Genomic_DNA"/>
</dbReference>
<dbReference type="OrthoDB" id="66620at2759"/>
<evidence type="ECO:0000256" key="2">
    <source>
        <dbReference type="ARBA" id="ARBA00022448"/>
    </source>
</evidence>
<dbReference type="STRING" id="407821.A0A087TQV7"/>
<evidence type="ECO:0000256" key="3">
    <source>
        <dbReference type="ARBA" id="ARBA00022692"/>
    </source>
</evidence>
<protein>
    <submittedName>
        <fullName evidence="7">ABC transporter G family member 21</fullName>
    </submittedName>
</protein>
<comment type="subcellular location">
    <subcellularLocation>
        <location evidence="1">Membrane</location>
        <topology evidence="1">Multi-pass membrane protein</topology>
    </subcellularLocation>
</comment>
<dbReference type="AlphaFoldDB" id="A0A087TQV7"/>
<dbReference type="InterPro" id="IPR013525">
    <property type="entry name" value="ABC2_TM"/>
</dbReference>
<dbReference type="Pfam" id="PF01061">
    <property type="entry name" value="ABC2_membrane"/>
    <property type="match status" value="1"/>
</dbReference>
<dbReference type="PANTHER" id="PTHR48041">
    <property type="entry name" value="ABC TRANSPORTER G FAMILY MEMBER 28"/>
    <property type="match status" value="1"/>
</dbReference>
<dbReference type="GO" id="GO:0140359">
    <property type="term" value="F:ABC-type transporter activity"/>
    <property type="evidence" value="ECO:0007669"/>
    <property type="project" value="InterPro"/>
</dbReference>
<keyword evidence="8" id="KW-1185">Reference proteome</keyword>
<organism evidence="7 8">
    <name type="scientific">Stegodyphus mimosarum</name>
    <name type="common">African social velvet spider</name>
    <dbReference type="NCBI Taxonomy" id="407821"/>
    <lineage>
        <taxon>Eukaryota</taxon>
        <taxon>Metazoa</taxon>
        <taxon>Ecdysozoa</taxon>
        <taxon>Arthropoda</taxon>
        <taxon>Chelicerata</taxon>
        <taxon>Arachnida</taxon>
        <taxon>Araneae</taxon>
        <taxon>Araneomorphae</taxon>
        <taxon>Entelegynae</taxon>
        <taxon>Eresoidea</taxon>
        <taxon>Eresidae</taxon>
        <taxon>Stegodyphus</taxon>
    </lineage>
</organism>
<proteinExistence type="predicted"/>
<dbReference type="Proteomes" id="UP000054359">
    <property type="component" value="Unassembled WGS sequence"/>
</dbReference>
<keyword evidence="3" id="KW-0812">Transmembrane</keyword>
<feature type="non-terminal residue" evidence="7">
    <location>
        <position position="65"/>
    </location>
</feature>